<dbReference type="CDD" id="cd00519">
    <property type="entry name" value="Lipase_3"/>
    <property type="match status" value="1"/>
</dbReference>
<reference evidence="2" key="1">
    <citation type="submission" date="2021-01" db="EMBL/GenBank/DDBJ databases">
        <authorList>
            <person name="Corre E."/>
            <person name="Pelletier E."/>
            <person name="Niang G."/>
            <person name="Scheremetjew M."/>
            <person name="Finn R."/>
            <person name="Kale V."/>
            <person name="Holt S."/>
            <person name="Cochrane G."/>
            <person name="Meng A."/>
            <person name="Brown T."/>
            <person name="Cohen L."/>
        </authorList>
    </citation>
    <scope>NUCLEOTIDE SEQUENCE</scope>
    <source>
        <strain evidence="2">CCMP125</strain>
    </source>
</reference>
<feature type="domain" description="Fungal lipase-type" evidence="1">
    <location>
        <begin position="215"/>
        <end position="388"/>
    </location>
</feature>
<dbReference type="PANTHER" id="PTHR45856:SF24">
    <property type="entry name" value="FUNGAL LIPASE-LIKE DOMAIN-CONTAINING PROTEIN"/>
    <property type="match status" value="1"/>
</dbReference>
<dbReference type="PANTHER" id="PTHR45856">
    <property type="entry name" value="ALPHA/BETA-HYDROLASES SUPERFAMILY PROTEIN"/>
    <property type="match status" value="1"/>
</dbReference>
<gene>
    <name evidence="2" type="ORF">APAL1065_LOCUS12578</name>
</gene>
<dbReference type="InterPro" id="IPR002921">
    <property type="entry name" value="Fungal_lipase-type"/>
</dbReference>
<dbReference type="InterPro" id="IPR051218">
    <property type="entry name" value="Sec_MonoDiacylglyc_Lipase"/>
</dbReference>
<name>A0A7S2YC95_9STRA</name>
<proteinExistence type="predicted"/>
<dbReference type="Gene3D" id="3.40.50.1820">
    <property type="entry name" value="alpha/beta hydrolase"/>
    <property type="match status" value="1"/>
</dbReference>
<dbReference type="SUPFAM" id="SSF53474">
    <property type="entry name" value="alpha/beta-Hydrolases"/>
    <property type="match status" value="1"/>
</dbReference>
<protein>
    <recommendedName>
        <fullName evidence="1">Fungal lipase-type domain-containing protein</fullName>
    </recommendedName>
</protein>
<dbReference type="Pfam" id="PF01764">
    <property type="entry name" value="Lipase_3"/>
    <property type="match status" value="1"/>
</dbReference>
<dbReference type="GO" id="GO:0006629">
    <property type="term" value="P:lipid metabolic process"/>
    <property type="evidence" value="ECO:0007669"/>
    <property type="project" value="InterPro"/>
</dbReference>
<organism evidence="2">
    <name type="scientific">Entomoneis paludosa</name>
    <dbReference type="NCBI Taxonomy" id="265537"/>
    <lineage>
        <taxon>Eukaryota</taxon>
        <taxon>Sar</taxon>
        <taxon>Stramenopiles</taxon>
        <taxon>Ochrophyta</taxon>
        <taxon>Bacillariophyta</taxon>
        <taxon>Bacillariophyceae</taxon>
        <taxon>Bacillariophycidae</taxon>
        <taxon>Entomoneidaceae</taxon>
        <taxon>Entomoneis</taxon>
    </lineage>
</organism>
<sequence length="489" mass="56620">MEEMTTDQDDPKSHRQSLMDQLEEGTSQFFFDTVSYSHDYPIEEKQSQKQSHKSGQTFQQASIFHWPETLYEEMSAMAEVSFLIYFFGYLINCGRRNANASDSLKQLYLDVHAGNETLEAQKYTPQRLLDIVQENLQHLQATPHFPDDPQHTIDSLKVILERSGNGETVPPTTLVGYNDRNQDEELVYGVGLDHHSKRITVVLRGTEINQGIGVSCNDWRSNLRTTRKPMKIPKGIRKLVENKIRRVKLHQGYQERVFYERDGANTVSTRYTSANLLNLTGLTSSSPKDQERKYDEILKVVKRQSELYPTYKIYVTGHSLGAAMASIIAFLFASEPDLPKPITTINFASPRVGNHKFLRCCIVLEREKQLRFCRVINKHDTVSTFPFFLYCHAGFQVVLRNKHLHVSYPRINDAWWRWLARSMRNSVTARLTIDLLDQHMEYRGRIQKLRHLLEKINLNQLYSDLKMTGFEVDYGETTECRDESGVIIA</sequence>
<dbReference type="AlphaFoldDB" id="A0A7S2YC95"/>
<accession>A0A7S2YC95</accession>
<dbReference type="EMBL" id="HBHT01018743">
    <property type="protein sequence ID" value="CAD9966945.1"/>
    <property type="molecule type" value="Transcribed_RNA"/>
</dbReference>
<dbReference type="InterPro" id="IPR029058">
    <property type="entry name" value="AB_hydrolase_fold"/>
</dbReference>
<evidence type="ECO:0000259" key="1">
    <source>
        <dbReference type="Pfam" id="PF01764"/>
    </source>
</evidence>
<evidence type="ECO:0000313" key="2">
    <source>
        <dbReference type="EMBL" id="CAD9966945.1"/>
    </source>
</evidence>